<organism evidence="3 4">
    <name type="scientific">Sphingobium nicotianae</name>
    <dbReference type="NCBI Taxonomy" id="2782607"/>
    <lineage>
        <taxon>Bacteria</taxon>
        <taxon>Pseudomonadati</taxon>
        <taxon>Pseudomonadota</taxon>
        <taxon>Alphaproteobacteria</taxon>
        <taxon>Sphingomonadales</taxon>
        <taxon>Sphingomonadaceae</taxon>
        <taxon>Sphingobium</taxon>
    </lineage>
</organism>
<feature type="chain" id="PRO_5040848734" evidence="1">
    <location>
        <begin position="24"/>
        <end position="228"/>
    </location>
</feature>
<keyword evidence="4" id="KW-1185">Reference proteome</keyword>
<sequence length="228" mass="23925">MTKILSTALIALAAIAGATTARADVRITEFMYQGANSGNREFFELTNISSTAVDINGWSYNDNNPNNPVSFGNFFGTLAANESIVLTEMTPDAFRTYWGLASTVRVFSIGGNSNLGSDDTINIYSSATQNAGTLVDSVTYSGTTRGISRNRPEGVTGQVVNAQFLNASVGDAYGSAFAPTSPADLGNPGRYPFTATAAVPEPATWAMMIGGFALIGAAARRKRTVSFA</sequence>
<dbReference type="InterPro" id="IPR001322">
    <property type="entry name" value="Lamin_tail_dom"/>
</dbReference>
<dbReference type="InterPro" id="IPR036415">
    <property type="entry name" value="Lamin_tail_dom_sf"/>
</dbReference>
<comment type="caution">
    <text evidence="3">The sequence shown here is derived from an EMBL/GenBank/DDBJ whole genome shotgun (WGS) entry which is preliminary data.</text>
</comment>
<evidence type="ECO:0000259" key="2">
    <source>
        <dbReference type="PROSITE" id="PS51841"/>
    </source>
</evidence>
<dbReference type="InterPro" id="IPR013424">
    <property type="entry name" value="Ice-binding_C"/>
</dbReference>
<name>A0A9X1DG14_9SPHN</name>
<reference evidence="3" key="1">
    <citation type="submission" date="2021-05" db="EMBL/GenBank/DDBJ databases">
        <title>Genome of Sphingobium sp. strain.</title>
        <authorList>
            <person name="Fan R."/>
        </authorList>
    </citation>
    <scope>NUCLEOTIDE SEQUENCE</scope>
    <source>
        <strain evidence="3">H33</strain>
    </source>
</reference>
<dbReference type="NCBIfam" id="NF035944">
    <property type="entry name" value="PEPxxWA-CTERM"/>
    <property type="match status" value="1"/>
</dbReference>
<feature type="domain" description="LTD" evidence="2">
    <location>
        <begin position="16"/>
        <end position="142"/>
    </location>
</feature>
<dbReference type="Proteomes" id="UP001138757">
    <property type="component" value="Unassembled WGS sequence"/>
</dbReference>
<feature type="signal peptide" evidence="1">
    <location>
        <begin position="1"/>
        <end position="23"/>
    </location>
</feature>
<dbReference type="EMBL" id="JAHGAW010000017">
    <property type="protein sequence ID" value="MBT2189356.1"/>
    <property type="molecule type" value="Genomic_DNA"/>
</dbReference>
<accession>A0A9X1DG14</accession>
<evidence type="ECO:0000313" key="3">
    <source>
        <dbReference type="EMBL" id="MBT2189356.1"/>
    </source>
</evidence>
<protein>
    <submittedName>
        <fullName evidence="3">PEP-CTERM sorting domain-containing protein</fullName>
    </submittedName>
</protein>
<dbReference type="Pfam" id="PF07589">
    <property type="entry name" value="PEP-CTERM"/>
    <property type="match status" value="1"/>
</dbReference>
<gene>
    <name evidence="3" type="ORF">KK488_20590</name>
</gene>
<dbReference type="NCBIfam" id="TIGR02595">
    <property type="entry name" value="PEP_CTERM"/>
    <property type="match status" value="1"/>
</dbReference>
<evidence type="ECO:0000313" key="4">
    <source>
        <dbReference type="Proteomes" id="UP001138757"/>
    </source>
</evidence>
<dbReference type="SUPFAM" id="SSF74853">
    <property type="entry name" value="Lamin A/C globular tail domain"/>
    <property type="match status" value="1"/>
</dbReference>
<dbReference type="Pfam" id="PF00932">
    <property type="entry name" value="LTD"/>
    <property type="match status" value="1"/>
</dbReference>
<dbReference type="AlphaFoldDB" id="A0A9X1DG14"/>
<evidence type="ECO:0000256" key="1">
    <source>
        <dbReference type="SAM" id="SignalP"/>
    </source>
</evidence>
<dbReference type="PROSITE" id="PS51841">
    <property type="entry name" value="LTD"/>
    <property type="match status" value="1"/>
</dbReference>
<keyword evidence="1" id="KW-0732">Signal</keyword>
<proteinExistence type="predicted"/>
<dbReference type="RefSeq" id="WP_214625600.1">
    <property type="nucleotide sequence ID" value="NZ_JAHGAW010000017.1"/>
</dbReference>